<dbReference type="SMART" id="SM00858">
    <property type="entry name" value="SAF"/>
    <property type="match status" value="1"/>
</dbReference>
<dbReference type="Proteomes" id="UP000245680">
    <property type="component" value="Unassembled WGS sequence"/>
</dbReference>
<dbReference type="GO" id="GO:0042597">
    <property type="term" value="C:periplasmic space"/>
    <property type="evidence" value="ECO:0007669"/>
    <property type="project" value="UniProtKB-SubCell"/>
</dbReference>
<proteinExistence type="inferred from homology"/>
<evidence type="ECO:0000256" key="3">
    <source>
        <dbReference type="ARBA" id="ARBA00022764"/>
    </source>
</evidence>
<dbReference type="Gene3D" id="2.30.30.760">
    <property type="match status" value="1"/>
</dbReference>
<comment type="function">
    <text evidence="4">Involved in the assembly process of the P-ring formation. It may associate with FlgF on the rod constituting a structure essential for the P-ring assembly or may act as a modulator protein for the P-ring assembly.</text>
</comment>
<evidence type="ECO:0000259" key="5">
    <source>
        <dbReference type="SMART" id="SM00858"/>
    </source>
</evidence>
<dbReference type="PANTHER" id="PTHR36307">
    <property type="entry name" value="FLAGELLA BASAL BODY P-RING FORMATION PROTEIN FLGA"/>
    <property type="match status" value="1"/>
</dbReference>
<evidence type="ECO:0000256" key="4">
    <source>
        <dbReference type="RuleBase" id="RU362063"/>
    </source>
</evidence>
<evidence type="ECO:0000256" key="2">
    <source>
        <dbReference type="ARBA" id="ARBA00022729"/>
    </source>
</evidence>
<keyword evidence="3 4" id="KW-0574">Periplasm</keyword>
<dbReference type="NCBIfam" id="TIGR03170">
    <property type="entry name" value="flgA_cterm"/>
    <property type="match status" value="1"/>
</dbReference>
<evidence type="ECO:0000313" key="7">
    <source>
        <dbReference type="Proteomes" id="UP000245680"/>
    </source>
</evidence>
<reference evidence="6 7" key="1">
    <citation type="submission" date="2018-05" db="EMBL/GenBank/DDBJ databases">
        <title>Rhodobacteraceae gen. nov., sp. nov. isolated from sea water.</title>
        <authorList>
            <person name="Ren Y."/>
        </authorList>
    </citation>
    <scope>NUCLEOTIDE SEQUENCE [LARGE SCALE GENOMIC DNA]</scope>
    <source>
        <strain evidence="6 7">TG-679</strain>
    </source>
</reference>
<dbReference type="GO" id="GO:0044780">
    <property type="term" value="P:bacterial-type flagellum assembly"/>
    <property type="evidence" value="ECO:0007669"/>
    <property type="project" value="InterPro"/>
</dbReference>
<comment type="similarity">
    <text evidence="4">Belongs to the FlgA family.</text>
</comment>
<dbReference type="OrthoDB" id="7619725at2"/>
<dbReference type="PANTHER" id="PTHR36307:SF1">
    <property type="entry name" value="FLAGELLA BASAL BODY P-RING FORMATION PROTEIN FLGA"/>
    <property type="match status" value="1"/>
</dbReference>
<feature type="chain" id="PRO_5015798191" description="Flagella basal body P-ring formation protein FlgA" evidence="4">
    <location>
        <begin position="23"/>
        <end position="144"/>
    </location>
</feature>
<dbReference type="InterPro" id="IPR017585">
    <property type="entry name" value="SAF_FlgA"/>
</dbReference>
<feature type="domain" description="SAF" evidence="5">
    <location>
        <begin position="23"/>
        <end position="81"/>
    </location>
</feature>
<dbReference type="Pfam" id="PF13144">
    <property type="entry name" value="ChapFlgA"/>
    <property type="match status" value="1"/>
</dbReference>
<name>A0A2V2LMC6_9RHOB</name>
<keyword evidence="6" id="KW-0282">Flagellum</keyword>
<dbReference type="EMBL" id="QGKU01000004">
    <property type="protein sequence ID" value="PWR04366.1"/>
    <property type="molecule type" value="Genomic_DNA"/>
</dbReference>
<protein>
    <recommendedName>
        <fullName evidence="4">Flagella basal body P-ring formation protein FlgA</fullName>
    </recommendedName>
</protein>
<accession>A0A2V2LMC6</accession>
<evidence type="ECO:0000313" key="6">
    <source>
        <dbReference type="EMBL" id="PWR04366.1"/>
    </source>
</evidence>
<evidence type="ECO:0000256" key="1">
    <source>
        <dbReference type="ARBA" id="ARBA00004418"/>
    </source>
</evidence>
<keyword evidence="7" id="KW-1185">Reference proteome</keyword>
<comment type="subcellular location">
    <subcellularLocation>
        <location evidence="1 4">Periplasm</location>
    </subcellularLocation>
</comment>
<dbReference type="RefSeq" id="WP_109809961.1">
    <property type="nucleotide sequence ID" value="NZ_QGKU01000004.1"/>
</dbReference>
<keyword evidence="4" id="KW-1005">Bacterial flagellum biogenesis</keyword>
<dbReference type="InterPro" id="IPR039246">
    <property type="entry name" value="Flagellar_FlgA"/>
</dbReference>
<feature type="signal peptide" evidence="4">
    <location>
        <begin position="1"/>
        <end position="22"/>
    </location>
</feature>
<sequence>MDLRRPLALALSLLPVLSPAAAADTLIALRNLRSETVVTAVDLGRADTATPGALRDPSAAIGMETRVTIYAGRPIMAQDLGPPALVERNQIVVLNYHHAGLAIVTEGRALDRGGAGDRIRVMNLTSRNTVTGSVARDGSVTVAP</sequence>
<dbReference type="AlphaFoldDB" id="A0A2V2LMC6"/>
<dbReference type="InterPro" id="IPR013974">
    <property type="entry name" value="SAF"/>
</dbReference>
<organism evidence="6 7">
    <name type="scientific">Meridianimarinicoccus roseus</name>
    <dbReference type="NCBI Taxonomy" id="2072018"/>
    <lineage>
        <taxon>Bacteria</taxon>
        <taxon>Pseudomonadati</taxon>
        <taxon>Pseudomonadota</taxon>
        <taxon>Alphaproteobacteria</taxon>
        <taxon>Rhodobacterales</taxon>
        <taxon>Paracoccaceae</taxon>
        <taxon>Meridianimarinicoccus</taxon>
    </lineage>
</organism>
<keyword evidence="6" id="KW-0969">Cilium</keyword>
<gene>
    <name evidence="6" type="ORF">DKT77_01420</name>
</gene>
<keyword evidence="6" id="KW-0966">Cell projection</keyword>
<keyword evidence="2 4" id="KW-0732">Signal</keyword>
<comment type="caution">
    <text evidence="6">The sequence shown here is derived from an EMBL/GenBank/DDBJ whole genome shotgun (WGS) entry which is preliminary data.</text>
</comment>
<dbReference type="CDD" id="cd11614">
    <property type="entry name" value="SAF_CpaB_FlgA_like"/>
    <property type="match status" value="1"/>
</dbReference>